<dbReference type="Proteomes" id="UP000254956">
    <property type="component" value="Unassembled WGS sequence"/>
</dbReference>
<feature type="transmembrane region" description="Helical" evidence="1">
    <location>
        <begin position="34"/>
        <end position="53"/>
    </location>
</feature>
<evidence type="ECO:0000313" key="6">
    <source>
        <dbReference type="Proteomes" id="UP000321598"/>
    </source>
</evidence>
<keyword evidence="1" id="KW-1133">Transmembrane helix</keyword>
<proteinExistence type="predicted"/>
<reference evidence="2" key="1">
    <citation type="journal article" date="2017" name="MSphere">
        <title>Novel beta-lactamase blaARL in Staphylococcus arlettae.</title>
        <authorList>
            <person name="Andreis S.N."/>
            <person name="Perreten V."/>
            <person name="Schwendener S."/>
        </authorList>
    </citation>
    <scope>NUCLEOTIDE SEQUENCE</scope>
    <source>
        <strain evidence="2">SAN1670</strain>
    </source>
</reference>
<keyword evidence="1" id="KW-0812">Transmembrane</keyword>
<sequence>MLITAIVFIIVGLILLIVGKKTSQQRSGKKQSFISFGVVCIVLGVFALVGQIINVTLDK</sequence>
<dbReference type="RefSeq" id="WP_021459354.1">
    <property type="nucleotide sequence ID" value="NZ_AP019698.1"/>
</dbReference>
<protein>
    <submittedName>
        <fullName evidence="2">Uncharacterized protein</fullName>
    </submittedName>
</protein>
<dbReference type="GeneID" id="97288891"/>
<feature type="transmembrane region" description="Helical" evidence="1">
    <location>
        <begin position="6"/>
        <end position="22"/>
    </location>
</feature>
<organism evidence="2">
    <name type="scientific">Staphylococcus arlettae</name>
    <dbReference type="NCBI Taxonomy" id="29378"/>
    <lineage>
        <taxon>Bacteria</taxon>
        <taxon>Bacillati</taxon>
        <taxon>Bacillota</taxon>
        <taxon>Bacilli</taxon>
        <taxon>Bacillales</taxon>
        <taxon>Staphylococcaceae</taxon>
        <taxon>Staphylococcus</taxon>
    </lineage>
</organism>
<evidence type="ECO:0000256" key="1">
    <source>
        <dbReference type="SAM" id="Phobius"/>
    </source>
</evidence>
<gene>
    <name evidence="4" type="ORF">NCTC12413_02598</name>
    <name evidence="3" type="ORF">SAR03_03440</name>
</gene>
<evidence type="ECO:0000313" key="3">
    <source>
        <dbReference type="EMBL" id="GEP99306.1"/>
    </source>
</evidence>
<name>A0A1W5QE85_9STAP</name>
<dbReference type="EMBL" id="UGZE01000001">
    <property type="protein sequence ID" value="SUJ29775.1"/>
    <property type="molecule type" value="Genomic_DNA"/>
</dbReference>
<keyword evidence="1" id="KW-0472">Membrane</keyword>
<evidence type="ECO:0000313" key="5">
    <source>
        <dbReference type="Proteomes" id="UP000254956"/>
    </source>
</evidence>
<keyword evidence="6" id="KW-1185">Reference proteome</keyword>
<dbReference type="AlphaFoldDB" id="A0A1W5QE85"/>
<reference evidence="4 5" key="2">
    <citation type="submission" date="2018-06" db="EMBL/GenBank/DDBJ databases">
        <authorList>
            <consortium name="Pathogen Informatics"/>
            <person name="Doyle S."/>
        </authorList>
    </citation>
    <scope>NUCLEOTIDE SEQUENCE [LARGE SCALE GENOMIC DNA]</scope>
    <source>
        <strain evidence="4 5">NCTC12413</strain>
    </source>
</reference>
<accession>A0A1W5QE85</accession>
<dbReference type="EMBL" id="KY363215">
    <property type="protein sequence ID" value="APY23821.1"/>
    <property type="molecule type" value="Genomic_DNA"/>
</dbReference>
<evidence type="ECO:0000313" key="4">
    <source>
        <dbReference type="EMBL" id="SUJ29775.1"/>
    </source>
</evidence>
<dbReference type="EMBL" id="BKAV01000002">
    <property type="protein sequence ID" value="GEP99306.1"/>
    <property type="molecule type" value="Genomic_DNA"/>
</dbReference>
<reference evidence="3 6" key="3">
    <citation type="submission" date="2019-07" db="EMBL/GenBank/DDBJ databases">
        <title>Whole genome shotgun sequence of Staphylococcus arlettae NBRC 109765.</title>
        <authorList>
            <person name="Hosoyama A."/>
            <person name="Uohara A."/>
            <person name="Ohji S."/>
            <person name="Ichikawa N."/>
        </authorList>
    </citation>
    <scope>NUCLEOTIDE SEQUENCE [LARGE SCALE GENOMIC DNA]</scope>
    <source>
        <strain evidence="3 6">NBRC 109765</strain>
    </source>
</reference>
<evidence type="ECO:0000313" key="2">
    <source>
        <dbReference type="EMBL" id="APY23821.1"/>
    </source>
</evidence>
<dbReference type="Proteomes" id="UP000321598">
    <property type="component" value="Unassembled WGS sequence"/>
</dbReference>